<dbReference type="InterPro" id="IPR045378">
    <property type="entry name" value="LNT_N"/>
</dbReference>
<feature type="transmembrane region" description="Helical" evidence="8">
    <location>
        <begin position="178"/>
        <end position="200"/>
    </location>
</feature>
<dbReference type="Proteomes" id="UP000027600">
    <property type="component" value="Chromosome II"/>
</dbReference>
<evidence type="ECO:0000256" key="1">
    <source>
        <dbReference type="ARBA" id="ARBA00004651"/>
    </source>
</evidence>
<keyword evidence="2 8" id="KW-1003">Cell membrane</keyword>
<dbReference type="GO" id="GO:0016746">
    <property type="term" value="F:acyltransferase activity"/>
    <property type="evidence" value="ECO:0007669"/>
    <property type="project" value="UniProtKB-KW"/>
</dbReference>
<dbReference type="Pfam" id="PF00795">
    <property type="entry name" value="CN_hydrolase"/>
    <property type="match status" value="1"/>
</dbReference>
<evidence type="ECO:0000256" key="8">
    <source>
        <dbReference type="HAMAP-Rule" id="MF_01148"/>
    </source>
</evidence>
<dbReference type="PANTHER" id="PTHR38686:SF1">
    <property type="entry name" value="APOLIPOPROTEIN N-ACYLTRANSFERASE"/>
    <property type="match status" value="1"/>
</dbReference>
<keyword evidence="6 8" id="KW-0472">Membrane</keyword>
<feature type="transmembrane region" description="Helical" evidence="8">
    <location>
        <begin position="108"/>
        <end position="130"/>
    </location>
</feature>
<evidence type="ECO:0000256" key="6">
    <source>
        <dbReference type="ARBA" id="ARBA00023136"/>
    </source>
</evidence>
<feature type="transmembrane region" description="Helical" evidence="8">
    <location>
        <begin position="71"/>
        <end position="92"/>
    </location>
</feature>
<comment type="pathway">
    <text evidence="8">Protein modification; lipoprotein biosynthesis (N-acyl transfer).</text>
</comment>
<dbReference type="EC" id="2.3.1.269" evidence="8"/>
<dbReference type="PROSITE" id="PS50263">
    <property type="entry name" value="CN_HYDROLASE"/>
    <property type="match status" value="1"/>
</dbReference>
<keyword evidence="5 8" id="KW-1133">Transmembrane helix</keyword>
<feature type="transmembrane region" description="Helical" evidence="8">
    <location>
        <begin position="212"/>
        <end position="231"/>
    </location>
</feature>
<keyword evidence="7 8" id="KW-0012">Acyltransferase</keyword>
<feature type="domain" description="CN hydrolase" evidence="9">
    <location>
        <begin position="244"/>
        <end position="484"/>
    </location>
</feature>
<dbReference type="EMBL" id="HF545617">
    <property type="protein sequence ID" value="CCO06136.1"/>
    <property type="molecule type" value="Genomic_DNA"/>
</dbReference>
<gene>
    <name evidence="8 10" type="primary">lnt</name>
    <name evidence="10" type="ORF">RBI_II00375</name>
</gene>
<evidence type="ECO:0000256" key="2">
    <source>
        <dbReference type="ARBA" id="ARBA00022475"/>
    </source>
</evidence>
<evidence type="ECO:0000256" key="5">
    <source>
        <dbReference type="ARBA" id="ARBA00022989"/>
    </source>
</evidence>
<evidence type="ECO:0000259" key="9">
    <source>
        <dbReference type="PROSITE" id="PS50263"/>
    </source>
</evidence>
<proteinExistence type="inferred from homology"/>
<reference evidence="10 11" key="1">
    <citation type="journal article" date="2014" name="Int. J. Syst. Evol. Microbiol.">
        <title>Complete genome of a new Firmicutes species belonging to the dominant human colonic microbiota ('Ruminococcus bicirculans') reveals two chromosomes and a selective capacity to utilize plant glucans.</title>
        <authorList>
            <consortium name="NISC Comparative Sequencing Program"/>
            <person name="Wegmann U."/>
            <person name="Louis P."/>
            <person name="Goesmann A."/>
            <person name="Henrissat B."/>
            <person name="Duncan S.H."/>
            <person name="Flint H.J."/>
        </authorList>
    </citation>
    <scope>NUCLEOTIDE SEQUENCE [LARGE SCALE GENOMIC DNA]</scope>
    <source>
        <strain evidence="10 11">80/3</strain>
    </source>
</reference>
<comment type="similarity">
    <text evidence="8">Belongs to the CN hydrolase family. Apolipoprotein N-acyltransferase subfamily.</text>
</comment>
<keyword evidence="3 8" id="KW-0808">Transferase</keyword>
<accession>A0ABM9QJH5</accession>
<evidence type="ECO:0000256" key="7">
    <source>
        <dbReference type="ARBA" id="ARBA00023315"/>
    </source>
</evidence>
<comment type="function">
    <text evidence="8">Catalyzes the phospholipid dependent N-acylation of the N-terminal cysteine of apolipoprotein, the last step in lipoprotein maturation.</text>
</comment>
<sequence>MNYVRLSGHNIYMNISKIIDPKISRRAFLALTGIVSALMQSILNLPWLAFFIFAPMVHCLSVCHEKKAFRLDFLCFFVPYYLFQLTFMLTIWKICPLPSFASIPLATLAWLGLTLWECILMYLPLSLFLPLRPHLKHRLSEIVLLCLLLTAGEWLQEKVPILAFPWSAAWLSVTSSPLLLQSATLISCRLTSFIIFLLNGLHGEIYTSKKRFAYTAFALLLQGANLSYGLYSINLDKKLDNIYPQIDVICAQDSLEGREKSHRKALDSARSYLSIMESCWRWGTDLVLLPETAVSKDYDEQLKEFSLISDFAATHGCTLVTGSFYLENGKDYNALFAYDKNGIASSPYLKQVLVPFGEKTPFAGIFHLDTMSECADERRTKPLASDGMTIGSVICIESIFPSLVSRQKEQGAQIICVSTNDSWFGKSSAREQHYRHCIMRAVENRRYVLRAGNCGISAIISPTGEQLSVKSDKSKGAVWGKVTLIGR</sequence>
<dbReference type="InterPro" id="IPR036526">
    <property type="entry name" value="C-N_Hydrolase_sf"/>
</dbReference>
<evidence type="ECO:0000256" key="3">
    <source>
        <dbReference type="ARBA" id="ARBA00022679"/>
    </source>
</evidence>
<dbReference type="CDD" id="cd07571">
    <property type="entry name" value="ALP_N-acyl_transferase"/>
    <property type="match status" value="1"/>
</dbReference>
<keyword evidence="4 8" id="KW-0812">Transmembrane</keyword>
<feature type="transmembrane region" description="Helical" evidence="8">
    <location>
        <begin position="142"/>
        <end position="166"/>
    </location>
</feature>
<protein>
    <recommendedName>
        <fullName evidence="8">Apolipoprotein N-acyltransferase</fullName>
        <shortName evidence="8">ALP N-acyltransferase</shortName>
        <ecNumber evidence="8">2.3.1.269</ecNumber>
    </recommendedName>
</protein>
<comment type="subcellular location">
    <subcellularLocation>
        <location evidence="1 8">Cell membrane</location>
        <topology evidence="1 8">Multi-pass membrane protein</topology>
    </subcellularLocation>
</comment>
<dbReference type="Gene3D" id="3.60.110.10">
    <property type="entry name" value="Carbon-nitrogen hydrolase"/>
    <property type="match status" value="1"/>
</dbReference>
<dbReference type="Pfam" id="PF20154">
    <property type="entry name" value="LNT_N"/>
    <property type="match status" value="1"/>
</dbReference>
<evidence type="ECO:0000313" key="10">
    <source>
        <dbReference type="EMBL" id="CCO06136.1"/>
    </source>
</evidence>
<comment type="catalytic activity">
    <reaction evidence="8">
        <text>N-terminal S-1,2-diacyl-sn-glyceryl-L-cysteinyl-[lipoprotein] + a glycerophospholipid = N-acyl-S-1,2-diacyl-sn-glyceryl-L-cysteinyl-[lipoprotein] + a 2-acyl-sn-glycero-3-phospholipid + H(+)</text>
        <dbReference type="Rhea" id="RHEA:48228"/>
        <dbReference type="Rhea" id="RHEA-COMP:14681"/>
        <dbReference type="Rhea" id="RHEA-COMP:14684"/>
        <dbReference type="ChEBI" id="CHEBI:15378"/>
        <dbReference type="ChEBI" id="CHEBI:136912"/>
        <dbReference type="ChEBI" id="CHEBI:140656"/>
        <dbReference type="ChEBI" id="CHEBI:140657"/>
        <dbReference type="ChEBI" id="CHEBI:140660"/>
        <dbReference type="EC" id="2.3.1.269"/>
    </reaction>
</comment>
<feature type="transmembrane region" description="Helical" evidence="8">
    <location>
        <begin position="45"/>
        <end position="64"/>
    </location>
</feature>
<dbReference type="SUPFAM" id="SSF56317">
    <property type="entry name" value="Carbon-nitrogen hydrolase"/>
    <property type="match status" value="1"/>
</dbReference>
<evidence type="ECO:0000256" key="4">
    <source>
        <dbReference type="ARBA" id="ARBA00022692"/>
    </source>
</evidence>
<dbReference type="NCBIfam" id="TIGR00546">
    <property type="entry name" value="lnt"/>
    <property type="match status" value="1"/>
</dbReference>
<evidence type="ECO:0000313" key="11">
    <source>
        <dbReference type="Proteomes" id="UP000027600"/>
    </source>
</evidence>
<dbReference type="InterPro" id="IPR004563">
    <property type="entry name" value="Apolipo_AcylTrfase"/>
</dbReference>
<name>A0ABM9QJH5_9FIRM</name>
<dbReference type="HAMAP" id="MF_01148">
    <property type="entry name" value="Lnt"/>
    <property type="match status" value="1"/>
</dbReference>
<organism evidence="10 11">
    <name type="scientific">Ruminococcus bicirculans</name>
    <name type="common">ex Wegman et al. 2014</name>
    <dbReference type="NCBI Taxonomy" id="1160721"/>
    <lineage>
        <taxon>Bacteria</taxon>
        <taxon>Bacillati</taxon>
        <taxon>Bacillota</taxon>
        <taxon>Clostridia</taxon>
        <taxon>Eubacteriales</taxon>
        <taxon>Oscillospiraceae</taxon>
        <taxon>Ruminococcus</taxon>
    </lineage>
</organism>
<keyword evidence="11" id="KW-1185">Reference proteome</keyword>
<dbReference type="PANTHER" id="PTHR38686">
    <property type="entry name" value="APOLIPOPROTEIN N-ACYLTRANSFERASE"/>
    <property type="match status" value="1"/>
</dbReference>
<dbReference type="InterPro" id="IPR003010">
    <property type="entry name" value="C-N_Hydrolase"/>
</dbReference>